<keyword evidence="1" id="KW-0472">Membrane</keyword>
<evidence type="ECO:0000313" key="3">
    <source>
        <dbReference type="Proteomes" id="UP001596380"/>
    </source>
</evidence>
<feature type="transmembrane region" description="Helical" evidence="1">
    <location>
        <begin position="202"/>
        <end position="223"/>
    </location>
</feature>
<protein>
    <submittedName>
        <fullName evidence="2">Uncharacterized protein</fullName>
    </submittedName>
</protein>
<reference evidence="3" key="1">
    <citation type="journal article" date="2019" name="Int. J. Syst. Evol. Microbiol.">
        <title>The Global Catalogue of Microorganisms (GCM) 10K type strain sequencing project: providing services to taxonomists for standard genome sequencing and annotation.</title>
        <authorList>
            <consortium name="The Broad Institute Genomics Platform"/>
            <consortium name="The Broad Institute Genome Sequencing Center for Infectious Disease"/>
            <person name="Wu L."/>
            <person name="Ma J."/>
        </authorList>
    </citation>
    <scope>NUCLEOTIDE SEQUENCE [LARGE SCALE GENOMIC DNA]</scope>
    <source>
        <strain evidence="3">JCM 3369</strain>
    </source>
</reference>
<name>A0ABW2CNC1_9ACTN</name>
<dbReference type="EMBL" id="JBHSXS010000010">
    <property type="protein sequence ID" value="MFC6881870.1"/>
    <property type="molecule type" value="Genomic_DNA"/>
</dbReference>
<dbReference type="RefSeq" id="WP_160823548.1">
    <property type="nucleotide sequence ID" value="NZ_JBHSXE010000001.1"/>
</dbReference>
<feature type="transmembrane region" description="Helical" evidence="1">
    <location>
        <begin position="6"/>
        <end position="29"/>
    </location>
</feature>
<comment type="caution">
    <text evidence="2">The sequence shown here is derived from an EMBL/GenBank/DDBJ whole genome shotgun (WGS) entry which is preliminary data.</text>
</comment>
<gene>
    <name evidence="2" type="ORF">ACFQKB_19100</name>
</gene>
<feature type="transmembrane region" description="Helical" evidence="1">
    <location>
        <begin position="173"/>
        <end position="196"/>
    </location>
</feature>
<feature type="transmembrane region" description="Helical" evidence="1">
    <location>
        <begin position="84"/>
        <end position="104"/>
    </location>
</feature>
<organism evidence="2 3">
    <name type="scientific">Actinomadura yumaensis</name>
    <dbReference type="NCBI Taxonomy" id="111807"/>
    <lineage>
        <taxon>Bacteria</taxon>
        <taxon>Bacillati</taxon>
        <taxon>Actinomycetota</taxon>
        <taxon>Actinomycetes</taxon>
        <taxon>Streptosporangiales</taxon>
        <taxon>Thermomonosporaceae</taxon>
        <taxon>Actinomadura</taxon>
    </lineage>
</organism>
<sequence length="285" mass="31685">MLSILSGLLLMAGGAMWLLFVAALLRWLIRSPMHRWLQEVDRNPAELTVPLVYAPLLSGAAAVGAGAGVNLYTSSPEITKQTGYGAALVLAALGLFWWYSLALLRYSRDGGRWLARARYRLHRYGDPRYRSADPAEHARETAQVRRLVRVGHRLTAQADRLTLWKAEQHPRRLLTVWLISLTGAILLSAAVIPNLITHFTWLNLGMLTCFCLAPLVGPLGLLLRRNDRRWALRQIGTELISEGNRAAAALARHAPPSPPNDPPLARLLRWGAARLTGVADRRARR</sequence>
<evidence type="ECO:0000256" key="1">
    <source>
        <dbReference type="SAM" id="Phobius"/>
    </source>
</evidence>
<keyword evidence="1" id="KW-1133">Transmembrane helix</keyword>
<keyword evidence="3" id="KW-1185">Reference proteome</keyword>
<feature type="transmembrane region" description="Helical" evidence="1">
    <location>
        <begin position="50"/>
        <end position="72"/>
    </location>
</feature>
<keyword evidence="1" id="KW-0812">Transmembrane</keyword>
<evidence type="ECO:0000313" key="2">
    <source>
        <dbReference type="EMBL" id="MFC6881870.1"/>
    </source>
</evidence>
<dbReference type="Proteomes" id="UP001596380">
    <property type="component" value="Unassembled WGS sequence"/>
</dbReference>
<accession>A0ABW2CNC1</accession>
<proteinExistence type="predicted"/>